<reference evidence="3 4" key="2">
    <citation type="submission" date="2023-12" db="EMBL/GenBank/DDBJ databases">
        <title>Description of an unclassified Opitutus bacterium of Verrucomicrobiota.</title>
        <authorList>
            <person name="Zhang D.-F."/>
        </authorList>
    </citation>
    <scope>NUCLEOTIDE SEQUENCE [LARGE SCALE GENOMIC DNA]</scope>
    <source>
        <strain evidence="3 4">WL0086</strain>
    </source>
</reference>
<gene>
    <name evidence="3" type="ORF">K1X11_008930</name>
</gene>
<evidence type="ECO:0000313" key="3">
    <source>
        <dbReference type="EMBL" id="WRQ89531.1"/>
    </source>
</evidence>
<evidence type="ECO:0000259" key="2">
    <source>
        <dbReference type="Pfam" id="PF00849"/>
    </source>
</evidence>
<evidence type="ECO:0000313" key="4">
    <source>
        <dbReference type="Proteomes" id="UP000738431"/>
    </source>
</evidence>
<sequence>MFGLARIYLAVLGAAVSDTSSTDSAQQSLSPAQVYGPWPPRPFREDRVTLIDMDELRSWILHEDDDLLVVSKSGEVVCHPSKFGPTSSLVGAAREYTGLDTMHLVFRLDRETSGVVVMAKNAAMASRLQTAMMTRKVGKRYLTVLTGELAEPVTVDQPLGRDYESPVHVKDWVTPEGKAAVTHYLPRVVRNGFSLVEVRPQTGRKHQIRAHAQWLGYPVVGDKIYGPDPRLFLRFIDDGWSEELAATLLLRRQALHCAEIDLRPAGVDWVFRAPWPEDLATFTRERMGVAELPEA</sequence>
<comment type="similarity">
    <text evidence="1">Belongs to the pseudouridine synthase RluA family.</text>
</comment>
<feature type="domain" description="Pseudouridine synthase RsuA/RluA-like" evidence="2">
    <location>
        <begin position="66"/>
        <end position="213"/>
    </location>
</feature>
<dbReference type="CDD" id="cd02869">
    <property type="entry name" value="PseudoU_synth_RluA_like"/>
    <property type="match status" value="1"/>
</dbReference>
<accession>A0ABZ1CCY3</accession>
<dbReference type="InterPro" id="IPR020103">
    <property type="entry name" value="PsdUridine_synth_cat_dom_sf"/>
</dbReference>
<dbReference type="PANTHER" id="PTHR21600">
    <property type="entry name" value="MITOCHONDRIAL RNA PSEUDOURIDINE SYNTHASE"/>
    <property type="match status" value="1"/>
</dbReference>
<dbReference type="EC" id="5.4.99.-" evidence="3"/>
<dbReference type="GO" id="GO:0016853">
    <property type="term" value="F:isomerase activity"/>
    <property type="evidence" value="ECO:0007669"/>
    <property type="project" value="UniProtKB-KW"/>
</dbReference>
<dbReference type="InterPro" id="IPR006145">
    <property type="entry name" value="PsdUridine_synth_RsuA/RluA"/>
</dbReference>
<keyword evidence="3" id="KW-0413">Isomerase</keyword>
<dbReference type="RefSeq" id="WP_225919310.1">
    <property type="nucleotide sequence ID" value="NZ_CP139781.1"/>
</dbReference>
<dbReference type="SUPFAM" id="SSF55120">
    <property type="entry name" value="Pseudouridine synthase"/>
    <property type="match status" value="1"/>
</dbReference>
<dbReference type="Gene3D" id="3.30.2350.10">
    <property type="entry name" value="Pseudouridine synthase"/>
    <property type="match status" value="1"/>
</dbReference>
<protein>
    <submittedName>
        <fullName evidence="3">RluA family pseudouridine synthase</fullName>
        <ecNumber evidence="3">5.4.99.-</ecNumber>
    </submittedName>
</protein>
<evidence type="ECO:0000256" key="1">
    <source>
        <dbReference type="ARBA" id="ARBA00010876"/>
    </source>
</evidence>
<dbReference type="PANTHER" id="PTHR21600:SF87">
    <property type="entry name" value="RNA PSEUDOURIDYLATE SYNTHASE DOMAIN-CONTAINING PROTEIN 1"/>
    <property type="match status" value="1"/>
</dbReference>
<organism evidence="3 4">
    <name type="scientific">Actomonas aquatica</name>
    <dbReference type="NCBI Taxonomy" id="2866162"/>
    <lineage>
        <taxon>Bacteria</taxon>
        <taxon>Pseudomonadati</taxon>
        <taxon>Verrucomicrobiota</taxon>
        <taxon>Opitutia</taxon>
        <taxon>Opitutales</taxon>
        <taxon>Opitutaceae</taxon>
        <taxon>Actomonas</taxon>
    </lineage>
</organism>
<proteinExistence type="inferred from homology"/>
<reference evidence="3 4" key="1">
    <citation type="submission" date="2021-08" db="EMBL/GenBank/DDBJ databases">
        <authorList>
            <person name="Zhang D."/>
            <person name="Zhang A."/>
            <person name="Wang L."/>
        </authorList>
    </citation>
    <scope>NUCLEOTIDE SEQUENCE [LARGE SCALE GENOMIC DNA]</scope>
    <source>
        <strain evidence="3 4">WL0086</strain>
    </source>
</reference>
<dbReference type="InterPro" id="IPR050188">
    <property type="entry name" value="RluA_PseudoU_synthase"/>
</dbReference>
<keyword evidence="4" id="KW-1185">Reference proteome</keyword>
<dbReference type="Proteomes" id="UP000738431">
    <property type="component" value="Chromosome"/>
</dbReference>
<name>A0ABZ1CCY3_9BACT</name>
<dbReference type="Pfam" id="PF00849">
    <property type="entry name" value="PseudoU_synth_2"/>
    <property type="match status" value="1"/>
</dbReference>
<dbReference type="EMBL" id="CP139781">
    <property type="protein sequence ID" value="WRQ89531.1"/>
    <property type="molecule type" value="Genomic_DNA"/>
</dbReference>